<reference evidence="1 2" key="1">
    <citation type="submission" date="2021-06" db="EMBL/GenBank/DDBJ databases">
        <authorList>
            <person name="Palmer J.M."/>
        </authorList>
    </citation>
    <scope>NUCLEOTIDE SEQUENCE [LARGE SCALE GENOMIC DNA]</scope>
    <source>
        <strain evidence="1 2">AS_MEX2019</strain>
        <tissue evidence="1">Muscle</tissue>
    </source>
</reference>
<evidence type="ECO:0000313" key="1">
    <source>
        <dbReference type="EMBL" id="MEQ2314667.1"/>
    </source>
</evidence>
<gene>
    <name evidence="1" type="ORF">AMECASPLE_014560</name>
</gene>
<comment type="caution">
    <text evidence="1">The sequence shown here is derived from an EMBL/GenBank/DDBJ whole genome shotgun (WGS) entry which is preliminary data.</text>
</comment>
<dbReference type="EMBL" id="JAHRIP010085632">
    <property type="protein sequence ID" value="MEQ2314667.1"/>
    <property type="molecule type" value="Genomic_DNA"/>
</dbReference>
<protein>
    <submittedName>
        <fullName evidence="1">Uncharacterized protein</fullName>
    </submittedName>
</protein>
<organism evidence="1 2">
    <name type="scientific">Ameca splendens</name>
    <dbReference type="NCBI Taxonomy" id="208324"/>
    <lineage>
        <taxon>Eukaryota</taxon>
        <taxon>Metazoa</taxon>
        <taxon>Chordata</taxon>
        <taxon>Craniata</taxon>
        <taxon>Vertebrata</taxon>
        <taxon>Euteleostomi</taxon>
        <taxon>Actinopterygii</taxon>
        <taxon>Neopterygii</taxon>
        <taxon>Teleostei</taxon>
        <taxon>Neoteleostei</taxon>
        <taxon>Acanthomorphata</taxon>
        <taxon>Ovalentaria</taxon>
        <taxon>Atherinomorphae</taxon>
        <taxon>Cyprinodontiformes</taxon>
        <taxon>Goodeidae</taxon>
        <taxon>Ameca</taxon>
    </lineage>
</organism>
<sequence length="68" mass="7747">MGVFKCGALKDHWLRIIADLKLIGWRGDTRRSHWVKLEEGSPMISYNVLMTKIGGQLWHLKCDILGPG</sequence>
<evidence type="ECO:0000313" key="2">
    <source>
        <dbReference type="Proteomes" id="UP001469553"/>
    </source>
</evidence>
<dbReference type="Proteomes" id="UP001469553">
    <property type="component" value="Unassembled WGS sequence"/>
</dbReference>
<proteinExistence type="predicted"/>
<accession>A0ABV1A7Z0</accession>
<keyword evidence="2" id="KW-1185">Reference proteome</keyword>
<name>A0ABV1A7Z0_9TELE</name>